<name>A0A1M6HCG9_9BACT</name>
<keyword evidence="4" id="KW-0256">Endoplasmic reticulum</keyword>
<dbReference type="GO" id="GO:0006629">
    <property type="term" value="P:lipid metabolic process"/>
    <property type="evidence" value="ECO:0007669"/>
    <property type="project" value="TreeGrafter"/>
</dbReference>
<evidence type="ECO:0000256" key="4">
    <source>
        <dbReference type="ARBA" id="ARBA00022824"/>
    </source>
</evidence>
<reference evidence="8 9" key="1">
    <citation type="submission" date="2016-11" db="EMBL/GenBank/DDBJ databases">
        <authorList>
            <person name="Jaros S."/>
            <person name="Januszkiewicz K."/>
            <person name="Wedrychowicz H."/>
        </authorList>
    </citation>
    <scope>NUCLEOTIDE SEQUENCE [LARGE SCALE GENOMIC DNA]</scope>
    <source>
        <strain evidence="8 9">DSM 18772</strain>
    </source>
</reference>
<dbReference type="EMBL" id="FQYR01000003">
    <property type="protein sequence ID" value="SHJ19809.1"/>
    <property type="molecule type" value="Genomic_DNA"/>
</dbReference>
<sequence length="398" mass="43338">MPEKVCISDEFLVRDLVMSDTFTTSTTTGWFSRIGDSIKGILFGLLLIVISFPLLFWNEGRAVKTRKSLDQGSNEVVSLTSTTPDSANNGKLVHLTGEATTEQVLKDEKYNISTQALVLKRTVEMYQWQEDEKTETKKKLGGSEETITTYSYNKVWHEGRIDSSSFHKSAEYKNPMAAEQSQSLTADPITVGGFTLSDSLKSKLSDFTPLPIKPVGPMPETIVGKKVTVSDQNIYLGADPSNPALGDLRISYSVVTPGEISIISKQKDQSFESYTADAGGKINMLVHGNQSAAAMFEAAHQSNKVMTWVLRAVGFIVMWIGFGLLFAPLSVIADVIPLAGSIVGAGTSIIAFLLSLPLSLCTIAVAWIFYRPLIGIPLIVLAVGFFVLLIVKLKKARA</sequence>
<keyword evidence="9" id="KW-1185">Reference proteome</keyword>
<dbReference type="InterPro" id="IPR012430">
    <property type="entry name" value="TMEM43_fam"/>
</dbReference>
<keyword evidence="6 7" id="KW-0472">Membrane</keyword>
<dbReference type="Proteomes" id="UP000184510">
    <property type="component" value="Unassembled WGS sequence"/>
</dbReference>
<dbReference type="PANTHER" id="PTHR13416">
    <property type="match status" value="1"/>
</dbReference>
<dbReference type="PANTHER" id="PTHR13416:SF2">
    <property type="entry name" value="TRANSMEMBRANE PROTEIN 43"/>
    <property type="match status" value="1"/>
</dbReference>
<dbReference type="GO" id="GO:0071763">
    <property type="term" value="P:nuclear membrane organization"/>
    <property type="evidence" value="ECO:0007669"/>
    <property type="project" value="TreeGrafter"/>
</dbReference>
<evidence type="ECO:0000256" key="1">
    <source>
        <dbReference type="ARBA" id="ARBA00004127"/>
    </source>
</evidence>
<gene>
    <name evidence="8" type="ORF">SAMN02745181_1434</name>
</gene>
<feature type="transmembrane region" description="Helical" evidence="7">
    <location>
        <begin position="308"/>
        <end position="329"/>
    </location>
</feature>
<evidence type="ECO:0000256" key="6">
    <source>
        <dbReference type="ARBA" id="ARBA00023136"/>
    </source>
</evidence>
<comment type="subcellular location">
    <subcellularLocation>
        <location evidence="1">Endomembrane system</location>
        <topology evidence="1">Multi-pass membrane protein</topology>
    </subcellularLocation>
    <subcellularLocation>
        <location evidence="2">Endoplasmic reticulum membrane</location>
    </subcellularLocation>
</comment>
<evidence type="ECO:0000256" key="5">
    <source>
        <dbReference type="ARBA" id="ARBA00022989"/>
    </source>
</evidence>
<protein>
    <submittedName>
        <fullName evidence="8">Uncharacterized protein</fullName>
    </submittedName>
</protein>
<dbReference type="STRING" id="1123071.SAMN02745181_1434"/>
<evidence type="ECO:0000256" key="3">
    <source>
        <dbReference type="ARBA" id="ARBA00022692"/>
    </source>
</evidence>
<keyword evidence="3 7" id="KW-0812">Transmembrane</keyword>
<keyword evidence="5 7" id="KW-1133">Transmembrane helix</keyword>
<evidence type="ECO:0000256" key="2">
    <source>
        <dbReference type="ARBA" id="ARBA00004586"/>
    </source>
</evidence>
<feature type="transmembrane region" description="Helical" evidence="7">
    <location>
        <begin position="368"/>
        <end position="391"/>
    </location>
</feature>
<dbReference type="Pfam" id="PF07787">
    <property type="entry name" value="TMEM43"/>
    <property type="match status" value="1"/>
</dbReference>
<dbReference type="GO" id="GO:0012505">
    <property type="term" value="C:endomembrane system"/>
    <property type="evidence" value="ECO:0007669"/>
    <property type="project" value="UniProtKB-SubCell"/>
</dbReference>
<evidence type="ECO:0000256" key="7">
    <source>
        <dbReference type="SAM" id="Phobius"/>
    </source>
</evidence>
<organism evidence="8 9">
    <name type="scientific">Rubritalea squalenifaciens DSM 18772</name>
    <dbReference type="NCBI Taxonomy" id="1123071"/>
    <lineage>
        <taxon>Bacteria</taxon>
        <taxon>Pseudomonadati</taxon>
        <taxon>Verrucomicrobiota</taxon>
        <taxon>Verrucomicrobiia</taxon>
        <taxon>Verrucomicrobiales</taxon>
        <taxon>Rubritaleaceae</taxon>
        <taxon>Rubritalea</taxon>
    </lineage>
</organism>
<evidence type="ECO:0000313" key="8">
    <source>
        <dbReference type="EMBL" id="SHJ19809.1"/>
    </source>
</evidence>
<proteinExistence type="predicted"/>
<feature type="transmembrane region" description="Helical" evidence="7">
    <location>
        <begin position="38"/>
        <end position="57"/>
    </location>
</feature>
<accession>A0A1M6HCG9</accession>
<evidence type="ECO:0000313" key="9">
    <source>
        <dbReference type="Proteomes" id="UP000184510"/>
    </source>
</evidence>
<dbReference type="AlphaFoldDB" id="A0A1M6HCG9"/>
<feature type="transmembrane region" description="Helical" evidence="7">
    <location>
        <begin position="335"/>
        <end position="356"/>
    </location>
</feature>
<dbReference type="InParanoid" id="A0A1M6HCG9"/>